<organism evidence="6 7">
    <name type="scientific">Lentilactobacillus fungorum</name>
    <dbReference type="NCBI Taxonomy" id="2201250"/>
    <lineage>
        <taxon>Bacteria</taxon>
        <taxon>Bacillati</taxon>
        <taxon>Bacillota</taxon>
        <taxon>Bacilli</taxon>
        <taxon>Lactobacillales</taxon>
        <taxon>Lactobacillaceae</taxon>
        <taxon>Lentilactobacillus</taxon>
    </lineage>
</organism>
<accession>A0ABQ3W307</accession>
<evidence type="ECO:0000256" key="2">
    <source>
        <dbReference type="ARBA" id="ARBA00022679"/>
    </source>
</evidence>
<comment type="caution">
    <text evidence="6">The sequence shown here is derived from an EMBL/GenBank/DDBJ whole genome shotgun (WGS) entry which is preliminary data.</text>
</comment>
<sequence length="296" mass="32156">MRQSLIIGAAFVDVMVAVPKLPTSGEDVSGHFQGNIVGGSAFNVYGAVKYAGERADLFVPVGTGQYADVVREEMVRRRIPIKLAVGDADNGWDISFVEPDGERSFLTITGVEQLWRDEWFNQIAISDYDSFYLSGYEMEDYQAAAVILKALKKCKPGSQILFDASPRIQYLPKQTIEALIAMGVMIHCNEDELSWLITGKASLEAKCHQLYERTHAPVIVTLGGRGAYFFNGTESGLVESPQVTVINTLGAGDTFCGGFLAGLADNLSIKEAVKKASQLASLVVGQESGTLLDRMK</sequence>
<evidence type="ECO:0000259" key="5">
    <source>
        <dbReference type="Pfam" id="PF00294"/>
    </source>
</evidence>
<proteinExistence type="inferred from homology"/>
<dbReference type="InterPro" id="IPR029056">
    <property type="entry name" value="Ribokinase-like"/>
</dbReference>
<dbReference type="PANTHER" id="PTHR10584:SF166">
    <property type="entry name" value="RIBOKINASE"/>
    <property type="match status" value="1"/>
</dbReference>
<keyword evidence="7" id="KW-1185">Reference proteome</keyword>
<keyword evidence="2 4" id="KW-0808">Transferase</keyword>
<comment type="similarity">
    <text evidence="1 4">Belongs to the carbohydrate kinase PfkB family.</text>
</comment>
<evidence type="ECO:0000313" key="7">
    <source>
        <dbReference type="Proteomes" id="UP000604765"/>
    </source>
</evidence>
<dbReference type="Pfam" id="PF00294">
    <property type="entry name" value="PfkB"/>
    <property type="match status" value="1"/>
</dbReference>
<gene>
    <name evidence="6" type="ORF">YK48G_21860</name>
</gene>
<dbReference type="PRINTS" id="PR00990">
    <property type="entry name" value="RIBOKINASE"/>
</dbReference>
<evidence type="ECO:0000313" key="6">
    <source>
        <dbReference type="EMBL" id="GHP14761.1"/>
    </source>
</evidence>
<dbReference type="EMBL" id="BNJR01000017">
    <property type="protein sequence ID" value="GHP14761.1"/>
    <property type="molecule type" value="Genomic_DNA"/>
</dbReference>
<evidence type="ECO:0000256" key="1">
    <source>
        <dbReference type="ARBA" id="ARBA00010688"/>
    </source>
</evidence>
<name>A0ABQ3W307_9LACO</name>
<dbReference type="InterPro" id="IPR002139">
    <property type="entry name" value="Ribo/fructo_kinase"/>
</dbReference>
<dbReference type="InterPro" id="IPR002173">
    <property type="entry name" value="Carboh/pur_kinase_PfkB_CS"/>
</dbReference>
<dbReference type="RefSeq" id="WP_203630746.1">
    <property type="nucleotide sequence ID" value="NZ_BNJR01000017.1"/>
</dbReference>
<feature type="domain" description="Carbohydrate kinase PfkB" evidence="5">
    <location>
        <begin position="2"/>
        <end position="289"/>
    </location>
</feature>
<keyword evidence="3 4" id="KW-0418">Kinase</keyword>
<protein>
    <submittedName>
        <fullName evidence="6">Kinase</fullName>
    </submittedName>
</protein>
<evidence type="ECO:0000256" key="4">
    <source>
        <dbReference type="RuleBase" id="RU003704"/>
    </source>
</evidence>
<reference evidence="6 7" key="1">
    <citation type="journal article" date="2021" name="Int. J. Syst. Evol. Microbiol.">
        <title>Lentilactobacillus fungorum sp. nov., isolated from spent mushroom substrates.</title>
        <authorList>
            <person name="Tohno M."/>
            <person name="Tanizawa Y."/>
            <person name="Kojima Y."/>
            <person name="Sakamoto M."/>
            <person name="Ohkuma M."/>
            <person name="Kobayashi H."/>
        </authorList>
    </citation>
    <scope>NUCLEOTIDE SEQUENCE [LARGE SCALE GENOMIC DNA]</scope>
    <source>
        <strain evidence="6 7">YK48G</strain>
    </source>
</reference>
<evidence type="ECO:0000256" key="3">
    <source>
        <dbReference type="ARBA" id="ARBA00022777"/>
    </source>
</evidence>
<dbReference type="PANTHER" id="PTHR10584">
    <property type="entry name" value="SUGAR KINASE"/>
    <property type="match status" value="1"/>
</dbReference>
<dbReference type="GO" id="GO:0016301">
    <property type="term" value="F:kinase activity"/>
    <property type="evidence" value="ECO:0007669"/>
    <property type="project" value="UniProtKB-KW"/>
</dbReference>
<dbReference type="PROSITE" id="PS00584">
    <property type="entry name" value="PFKB_KINASES_2"/>
    <property type="match status" value="1"/>
</dbReference>
<dbReference type="InterPro" id="IPR011611">
    <property type="entry name" value="PfkB_dom"/>
</dbReference>
<dbReference type="Gene3D" id="3.40.1190.20">
    <property type="match status" value="1"/>
</dbReference>
<dbReference type="Proteomes" id="UP000604765">
    <property type="component" value="Unassembled WGS sequence"/>
</dbReference>
<dbReference type="SUPFAM" id="SSF53613">
    <property type="entry name" value="Ribokinase-like"/>
    <property type="match status" value="1"/>
</dbReference>